<reference evidence="1" key="2">
    <citation type="journal article" date="2022" name="New Phytol.">
        <title>Evolutionary transition to the ectomycorrhizal habit in the genomes of a hyperdiverse lineage of mushroom-forming fungi.</title>
        <authorList>
            <person name="Looney B."/>
            <person name="Miyauchi S."/>
            <person name="Morin E."/>
            <person name="Drula E."/>
            <person name="Courty P.E."/>
            <person name="Kohler A."/>
            <person name="Kuo A."/>
            <person name="LaButti K."/>
            <person name="Pangilinan J."/>
            <person name="Lipzen A."/>
            <person name="Riley R."/>
            <person name="Andreopoulos W."/>
            <person name="He G."/>
            <person name="Johnson J."/>
            <person name="Nolan M."/>
            <person name="Tritt A."/>
            <person name="Barry K.W."/>
            <person name="Grigoriev I.V."/>
            <person name="Nagy L.G."/>
            <person name="Hibbett D."/>
            <person name="Henrissat B."/>
            <person name="Matheny P.B."/>
            <person name="Labbe J."/>
            <person name="Martin F.M."/>
        </authorList>
    </citation>
    <scope>NUCLEOTIDE SEQUENCE</scope>
    <source>
        <strain evidence="1">FP105234-sp</strain>
    </source>
</reference>
<keyword evidence="2" id="KW-1185">Reference proteome</keyword>
<comment type="caution">
    <text evidence="1">The sequence shown here is derived from an EMBL/GenBank/DDBJ whole genome shotgun (WGS) entry which is preliminary data.</text>
</comment>
<proteinExistence type="predicted"/>
<protein>
    <submittedName>
        <fullName evidence="1">Glycosyltransferase family 15 protein</fullName>
    </submittedName>
</protein>
<organism evidence="1 2">
    <name type="scientific">Auriscalpium vulgare</name>
    <dbReference type="NCBI Taxonomy" id="40419"/>
    <lineage>
        <taxon>Eukaryota</taxon>
        <taxon>Fungi</taxon>
        <taxon>Dikarya</taxon>
        <taxon>Basidiomycota</taxon>
        <taxon>Agaricomycotina</taxon>
        <taxon>Agaricomycetes</taxon>
        <taxon>Russulales</taxon>
        <taxon>Auriscalpiaceae</taxon>
        <taxon>Auriscalpium</taxon>
    </lineage>
</organism>
<gene>
    <name evidence="1" type="ORF">FA95DRAFT_32047</name>
</gene>
<evidence type="ECO:0000313" key="2">
    <source>
        <dbReference type="Proteomes" id="UP000814033"/>
    </source>
</evidence>
<accession>A0ACB8SCQ1</accession>
<evidence type="ECO:0000313" key="1">
    <source>
        <dbReference type="EMBL" id="KAI0054089.1"/>
    </source>
</evidence>
<name>A0ACB8SCQ1_9AGAM</name>
<dbReference type="EMBL" id="MU275838">
    <property type="protein sequence ID" value="KAI0054089.1"/>
    <property type="molecule type" value="Genomic_DNA"/>
</dbReference>
<reference evidence="1" key="1">
    <citation type="submission" date="2021-02" db="EMBL/GenBank/DDBJ databases">
        <authorList>
            <consortium name="DOE Joint Genome Institute"/>
            <person name="Ahrendt S."/>
            <person name="Looney B.P."/>
            <person name="Miyauchi S."/>
            <person name="Morin E."/>
            <person name="Drula E."/>
            <person name="Courty P.E."/>
            <person name="Chicoki N."/>
            <person name="Fauchery L."/>
            <person name="Kohler A."/>
            <person name="Kuo A."/>
            <person name="Labutti K."/>
            <person name="Pangilinan J."/>
            <person name="Lipzen A."/>
            <person name="Riley R."/>
            <person name="Andreopoulos W."/>
            <person name="He G."/>
            <person name="Johnson J."/>
            <person name="Barry K.W."/>
            <person name="Grigoriev I.V."/>
            <person name="Nagy L."/>
            <person name="Hibbett D."/>
            <person name="Henrissat B."/>
            <person name="Matheny P.B."/>
            <person name="Labbe J."/>
            <person name="Martin F."/>
        </authorList>
    </citation>
    <scope>NUCLEOTIDE SEQUENCE</scope>
    <source>
        <strain evidence="1">FP105234-sp</strain>
    </source>
</reference>
<dbReference type="Proteomes" id="UP000814033">
    <property type="component" value="Unassembled WGS sequence"/>
</dbReference>
<sequence>MTLWDTVKEFMADNADLIPADNMMDFISNDGGRTYNLCHFWSNFEIADLDFWRSDAYTRFFSHLDRKGGFYYERWGDAPVHSIAAALFLRKEQTHFFGDIGYRHAPLQLCPQGDAWARGRCSCDPKDSFDVAENSCLPKWLAL</sequence>